<dbReference type="InterPro" id="IPR018060">
    <property type="entry name" value="HTH_AraC"/>
</dbReference>
<gene>
    <name evidence="6" type="ORF">LL252_09845</name>
</gene>
<reference evidence="6" key="1">
    <citation type="submission" date="2021-10" db="EMBL/GenBank/DDBJ databases">
        <title>The diversity and Nitrogen Metabolism of Culturable Nitrate-Utilizing Bacteria Within the Oxygen Minimum Zone of the Changjiang (Yangtze River)Estuary.</title>
        <authorList>
            <person name="Zhang D."/>
            <person name="Zheng J."/>
            <person name="Liu S."/>
            <person name="He W."/>
        </authorList>
    </citation>
    <scope>NUCLEOTIDE SEQUENCE</scope>
    <source>
        <strain evidence="6">FXH-223</strain>
    </source>
</reference>
<dbReference type="SMART" id="SM00342">
    <property type="entry name" value="HTH_ARAC"/>
    <property type="match status" value="1"/>
</dbReference>
<evidence type="ECO:0000313" key="7">
    <source>
        <dbReference type="Proteomes" id="UP001108027"/>
    </source>
</evidence>
<organism evidence="6 7">
    <name type="scientific">Alloalcanivorax marinus</name>
    <dbReference type="NCBI Taxonomy" id="1177169"/>
    <lineage>
        <taxon>Bacteria</taxon>
        <taxon>Pseudomonadati</taxon>
        <taxon>Pseudomonadota</taxon>
        <taxon>Gammaproteobacteria</taxon>
        <taxon>Oceanospirillales</taxon>
        <taxon>Alcanivoracaceae</taxon>
        <taxon>Alloalcanivorax</taxon>
    </lineage>
</organism>
<keyword evidence="1" id="KW-0805">Transcription regulation</keyword>
<dbReference type="PROSITE" id="PS01124">
    <property type="entry name" value="HTH_ARAC_FAMILY_2"/>
    <property type="match status" value="1"/>
</dbReference>
<dbReference type="RefSeq" id="WP_228233885.1">
    <property type="nucleotide sequence ID" value="NZ_JAJGNA010000010.1"/>
</dbReference>
<dbReference type="PANTHER" id="PTHR47894">
    <property type="entry name" value="HTH-TYPE TRANSCRIPTIONAL REGULATOR GADX"/>
    <property type="match status" value="1"/>
</dbReference>
<dbReference type="Gene3D" id="1.10.10.60">
    <property type="entry name" value="Homeodomain-like"/>
    <property type="match status" value="1"/>
</dbReference>
<dbReference type="PANTHER" id="PTHR47894:SF1">
    <property type="entry name" value="HTH-TYPE TRANSCRIPTIONAL REGULATOR VQSM"/>
    <property type="match status" value="1"/>
</dbReference>
<sequence length="349" mass="38022">MTRIPASDDGTFLWMTYRAMLDAGLDCAAIFASVGLPDQVPDRRPRRVNGPQRQFWDAAVRVSGDPHIGLHIGERMPPWPGQVLEYLLLSSPTLGEGLERVLAYQRLITDALPLRLAVHGDEARLAGLDHPVRHYLECATCIALRFLERVTDGEFQATAVRFPHAEGAPPAEYRRVLGCGVTLGAEEGAIVFPAALLARPSPAAEPALLAVHEQLAAERMAALGRREFLAELERHLGGLLERGEASLEALAARAGLTPRALRAALADAGTGFKPLLAGYRERLSRRLLARTDAPIDRILYLTGFSEPAAFSRAFKRWTGETPTAYRRRKHAGRALDPGDGAPRGGDQND</sequence>
<dbReference type="GO" id="GO:0003700">
    <property type="term" value="F:DNA-binding transcription factor activity"/>
    <property type="evidence" value="ECO:0007669"/>
    <property type="project" value="InterPro"/>
</dbReference>
<protein>
    <submittedName>
        <fullName evidence="6">AraC family transcriptional regulator</fullName>
    </submittedName>
</protein>
<feature type="region of interest" description="Disordered" evidence="4">
    <location>
        <begin position="325"/>
        <end position="349"/>
    </location>
</feature>
<dbReference type="InterPro" id="IPR009057">
    <property type="entry name" value="Homeodomain-like_sf"/>
</dbReference>
<dbReference type="AlphaFoldDB" id="A0A9Q3UMD2"/>
<name>A0A9Q3UMD2_9GAMM</name>
<proteinExistence type="predicted"/>
<keyword evidence="3" id="KW-0804">Transcription</keyword>
<comment type="caution">
    <text evidence="6">The sequence shown here is derived from an EMBL/GenBank/DDBJ whole genome shotgun (WGS) entry which is preliminary data.</text>
</comment>
<evidence type="ECO:0000256" key="1">
    <source>
        <dbReference type="ARBA" id="ARBA00023015"/>
    </source>
</evidence>
<dbReference type="SUPFAM" id="SSF46689">
    <property type="entry name" value="Homeodomain-like"/>
    <property type="match status" value="1"/>
</dbReference>
<feature type="domain" description="HTH araC/xylS-type" evidence="5">
    <location>
        <begin position="230"/>
        <end position="328"/>
    </location>
</feature>
<keyword evidence="2" id="KW-0238">DNA-binding</keyword>
<evidence type="ECO:0000256" key="2">
    <source>
        <dbReference type="ARBA" id="ARBA00023125"/>
    </source>
</evidence>
<keyword evidence="7" id="KW-1185">Reference proteome</keyword>
<evidence type="ECO:0000259" key="5">
    <source>
        <dbReference type="PROSITE" id="PS01124"/>
    </source>
</evidence>
<dbReference type="EMBL" id="JAJGNA010000010">
    <property type="protein sequence ID" value="MCC4308870.1"/>
    <property type="molecule type" value="Genomic_DNA"/>
</dbReference>
<dbReference type="Pfam" id="PF12833">
    <property type="entry name" value="HTH_18"/>
    <property type="match status" value="1"/>
</dbReference>
<evidence type="ECO:0000313" key="6">
    <source>
        <dbReference type="EMBL" id="MCC4308870.1"/>
    </source>
</evidence>
<dbReference type="GO" id="GO:0005829">
    <property type="term" value="C:cytosol"/>
    <property type="evidence" value="ECO:0007669"/>
    <property type="project" value="TreeGrafter"/>
</dbReference>
<dbReference type="Proteomes" id="UP001108027">
    <property type="component" value="Unassembled WGS sequence"/>
</dbReference>
<accession>A0A9Q3UMD2</accession>
<evidence type="ECO:0000256" key="4">
    <source>
        <dbReference type="SAM" id="MobiDB-lite"/>
    </source>
</evidence>
<dbReference type="GO" id="GO:0000976">
    <property type="term" value="F:transcription cis-regulatory region binding"/>
    <property type="evidence" value="ECO:0007669"/>
    <property type="project" value="TreeGrafter"/>
</dbReference>
<dbReference type="Pfam" id="PF12625">
    <property type="entry name" value="Arabinose_bd"/>
    <property type="match status" value="1"/>
</dbReference>
<evidence type="ECO:0000256" key="3">
    <source>
        <dbReference type="ARBA" id="ARBA00023163"/>
    </source>
</evidence>
<dbReference type="InterPro" id="IPR032687">
    <property type="entry name" value="AraC-type_N"/>
</dbReference>